<keyword evidence="3" id="KW-1185">Reference proteome</keyword>
<gene>
    <name evidence="2" type="ORF">AAG570_010094</name>
</gene>
<dbReference type="Proteomes" id="UP001558652">
    <property type="component" value="Unassembled WGS sequence"/>
</dbReference>
<protein>
    <submittedName>
        <fullName evidence="2">Uncharacterized protein</fullName>
    </submittedName>
</protein>
<dbReference type="AlphaFoldDB" id="A0ABD0YLN1"/>
<evidence type="ECO:0000313" key="2">
    <source>
        <dbReference type="EMBL" id="KAL1132137.1"/>
    </source>
</evidence>
<feature type="region of interest" description="Disordered" evidence="1">
    <location>
        <begin position="61"/>
        <end position="202"/>
    </location>
</feature>
<proteinExistence type="predicted"/>
<dbReference type="EMBL" id="JBFDAA010000005">
    <property type="protein sequence ID" value="KAL1132137.1"/>
    <property type="molecule type" value="Genomic_DNA"/>
</dbReference>
<accession>A0ABD0YLN1</accession>
<feature type="compositionally biased region" description="Basic and acidic residues" evidence="1">
    <location>
        <begin position="61"/>
        <end position="82"/>
    </location>
</feature>
<feature type="compositionally biased region" description="Basic residues" evidence="1">
    <location>
        <begin position="104"/>
        <end position="199"/>
    </location>
</feature>
<evidence type="ECO:0000313" key="3">
    <source>
        <dbReference type="Proteomes" id="UP001558652"/>
    </source>
</evidence>
<evidence type="ECO:0000256" key="1">
    <source>
        <dbReference type="SAM" id="MobiDB-lite"/>
    </source>
</evidence>
<comment type="caution">
    <text evidence="2">The sequence shown here is derived from an EMBL/GenBank/DDBJ whole genome shotgun (WGS) entry which is preliminary data.</text>
</comment>
<organism evidence="2 3">
    <name type="scientific">Ranatra chinensis</name>
    <dbReference type="NCBI Taxonomy" id="642074"/>
    <lineage>
        <taxon>Eukaryota</taxon>
        <taxon>Metazoa</taxon>
        <taxon>Ecdysozoa</taxon>
        <taxon>Arthropoda</taxon>
        <taxon>Hexapoda</taxon>
        <taxon>Insecta</taxon>
        <taxon>Pterygota</taxon>
        <taxon>Neoptera</taxon>
        <taxon>Paraneoptera</taxon>
        <taxon>Hemiptera</taxon>
        <taxon>Heteroptera</taxon>
        <taxon>Panheteroptera</taxon>
        <taxon>Nepomorpha</taxon>
        <taxon>Nepidae</taxon>
        <taxon>Ranatrinae</taxon>
        <taxon>Ranatra</taxon>
    </lineage>
</organism>
<reference evidence="2 3" key="1">
    <citation type="submission" date="2024-07" db="EMBL/GenBank/DDBJ databases">
        <title>Chromosome-level genome assembly of the water stick insect Ranatra chinensis (Heteroptera: Nepidae).</title>
        <authorList>
            <person name="Liu X."/>
        </authorList>
    </citation>
    <scope>NUCLEOTIDE SEQUENCE [LARGE SCALE GENOMIC DNA]</scope>
    <source>
        <strain evidence="2">Cailab_2021Rc</strain>
        <tissue evidence="2">Muscle</tissue>
    </source>
</reference>
<feature type="compositionally biased region" description="Basic and acidic residues" evidence="1">
    <location>
        <begin position="94"/>
        <end position="103"/>
    </location>
</feature>
<name>A0ABD0YLN1_9HEMI</name>
<sequence>MERERPTTRMLVREVTEELNVRGPDTEVALLKRMPHITRGQMRKALDRAEDEGYLEVGEDSVYRLREDKQTQPGQDKRKSKEPSAANVVQGPDGEQKQEECAKKRGKKARSRKRSKRSCKKRRKRSCRKKRRKSKRCPKTGRKKCLCRKKKKRMSCRRKRKRSCPKKRRRSCAAKGKRRSCSKGRKGSVSKRRRRRSCRKQPSYIFSRDGYYVGTRVAAP</sequence>